<keyword evidence="1" id="KW-0812">Transmembrane</keyword>
<dbReference type="Proteomes" id="UP000262917">
    <property type="component" value="Unassembled WGS sequence"/>
</dbReference>
<evidence type="ECO:0000313" key="2">
    <source>
        <dbReference type="EMBL" id="RFP62303.1"/>
    </source>
</evidence>
<proteinExistence type="predicted"/>
<evidence type="ECO:0000313" key="3">
    <source>
        <dbReference type="Proteomes" id="UP000262917"/>
    </source>
</evidence>
<comment type="caution">
    <text evidence="2">The sequence shown here is derived from an EMBL/GenBank/DDBJ whole genome shotgun (WGS) entry which is preliminary data.</text>
</comment>
<dbReference type="RefSeq" id="WP_117201123.1">
    <property type="nucleotide sequence ID" value="NZ_JBHTBK010000006.1"/>
</dbReference>
<gene>
    <name evidence="2" type="ORF">D0Y53_00290</name>
</gene>
<dbReference type="EMBL" id="QVPD01000001">
    <property type="protein sequence ID" value="RFP62303.1"/>
    <property type="molecule type" value="Genomic_DNA"/>
</dbReference>
<evidence type="ECO:0000256" key="1">
    <source>
        <dbReference type="SAM" id="Phobius"/>
    </source>
</evidence>
<keyword evidence="1" id="KW-1133">Transmembrane helix</keyword>
<sequence length="63" mass="7101">MKHLFDLLGVLLGLYTAYSAWRGRVYGKSGAGGRSWHRNEDPNGFWTLIAIYAAVSVLLVVWF</sequence>
<name>A0A372DRZ0_9GAMM</name>
<organism evidence="2 3">
    <name type="scientific">Cognatiluteimonas weifangensis</name>
    <dbReference type="NCBI Taxonomy" id="2303539"/>
    <lineage>
        <taxon>Bacteria</taxon>
        <taxon>Pseudomonadati</taxon>
        <taxon>Pseudomonadota</taxon>
        <taxon>Gammaproteobacteria</taxon>
        <taxon>Lysobacterales</taxon>
        <taxon>Lysobacteraceae</taxon>
        <taxon>Cognatiluteimonas</taxon>
    </lineage>
</organism>
<reference evidence="2 3" key="1">
    <citation type="submission" date="2018-08" db="EMBL/GenBank/DDBJ databases">
        <title>Lysobacter weifangensis sp. nov., a new member of the family 'Xanthomonadaceae', isolated from soil in a farmland.</title>
        <authorList>
            <person name="Zhao H."/>
        </authorList>
    </citation>
    <scope>NUCLEOTIDE SEQUENCE [LARGE SCALE GENOMIC DNA]</scope>
    <source>
        <strain evidence="2 3">WF-2</strain>
    </source>
</reference>
<feature type="transmembrane region" description="Helical" evidence="1">
    <location>
        <begin position="43"/>
        <end position="62"/>
    </location>
</feature>
<dbReference type="AlphaFoldDB" id="A0A372DRZ0"/>
<accession>A0A372DRZ0</accession>
<keyword evidence="3" id="KW-1185">Reference proteome</keyword>
<protein>
    <submittedName>
        <fullName evidence="2">Uncharacterized protein</fullName>
    </submittedName>
</protein>
<keyword evidence="1" id="KW-0472">Membrane</keyword>